<keyword evidence="1" id="KW-0812">Transmembrane</keyword>
<keyword evidence="3" id="KW-1185">Reference proteome</keyword>
<sequence>MAGRTGDTPAAVAAEDAEGRVWRRAADAESLSVVAVLTPSLAACSAAVVLALGHLLQLGGARGTLPGSLVAAGWTLALFAAASALPTIAVPYGAARPR</sequence>
<gene>
    <name evidence="2" type="ORF">PV662_31190</name>
</gene>
<feature type="transmembrane region" description="Helical" evidence="1">
    <location>
        <begin position="72"/>
        <end position="95"/>
    </location>
</feature>
<evidence type="ECO:0000313" key="2">
    <source>
        <dbReference type="EMBL" id="MDX3704140.1"/>
    </source>
</evidence>
<feature type="transmembrane region" description="Helical" evidence="1">
    <location>
        <begin position="30"/>
        <end position="52"/>
    </location>
</feature>
<evidence type="ECO:0000313" key="3">
    <source>
        <dbReference type="Proteomes" id="UP001271274"/>
    </source>
</evidence>
<organism evidence="2 3">
    <name type="scientific">Streptomyces europaeiscabiei</name>
    <dbReference type="NCBI Taxonomy" id="146819"/>
    <lineage>
        <taxon>Bacteria</taxon>
        <taxon>Bacillati</taxon>
        <taxon>Actinomycetota</taxon>
        <taxon>Actinomycetes</taxon>
        <taxon>Kitasatosporales</taxon>
        <taxon>Streptomycetaceae</taxon>
        <taxon>Streptomyces</taxon>
    </lineage>
</organism>
<dbReference type="Proteomes" id="UP001271274">
    <property type="component" value="Unassembled WGS sequence"/>
</dbReference>
<name>A0ABU4NLX8_9ACTN</name>
<keyword evidence="1" id="KW-1133">Transmembrane helix</keyword>
<evidence type="ECO:0000256" key="1">
    <source>
        <dbReference type="SAM" id="Phobius"/>
    </source>
</evidence>
<protein>
    <recommendedName>
        <fullName evidence="4">Integral membrane protein</fullName>
    </recommendedName>
</protein>
<dbReference type="EMBL" id="JARAYU010000013">
    <property type="protein sequence ID" value="MDX3704140.1"/>
    <property type="molecule type" value="Genomic_DNA"/>
</dbReference>
<proteinExistence type="predicted"/>
<keyword evidence="1" id="KW-0472">Membrane</keyword>
<accession>A0ABU4NLX8</accession>
<reference evidence="2 3" key="1">
    <citation type="journal article" date="2023" name="Microb. Genom.">
        <title>Mesoterricola silvestris gen. nov., sp. nov., Mesoterricola sediminis sp. nov., Geothrix oryzae sp. nov., Geothrix edaphica sp. nov., Geothrix rubra sp. nov., and Geothrix limicola sp. nov., six novel members of Acidobacteriota isolated from soils.</title>
        <authorList>
            <person name="Weisberg A.J."/>
            <person name="Pearce E."/>
            <person name="Kramer C.G."/>
            <person name="Chang J.H."/>
            <person name="Clarke C.R."/>
        </authorList>
    </citation>
    <scope>NUCLEOTIDE SEQUENCE [LARGE SCALE GENOMIC DNA]</scope>
    <source>
        <strain evidence="2 3">ID09-01A</strain>
    </source>
</reference>
<comment type="caution">
    <text evidence="2">The sequence shown here is derived from an EMBL/GenBank/DDBJ whole genome shotgun (WGS) entry which is preliminary data.</text>
</comment>
<evidence type="ECO:0008006" key="4">
    <source>
        <dbReference type="Google" id="ProtNLM"/>
    </source>
</evidence>
<dbReference type="RefSeq" id="WP_319063066.1">
    <property type="nucleotide sequence ID" value="NZ_JARAYT010000014.1"/>
</dbReference>